<dbReference type="AlphaFoldDB" id="A0A9P0CBA9"/>
<dbReference type="EMBL" id="OV651822">
    <property type="protein sequence ID" value="CAH1100392.1"/>
    <property type="molecule type" value="Genomic_DNA"/>
</dbReference>
<evidence type="ECO:0000313" key="2">
    <source>
        <dbReference type="Proteomes" id="UP001153636"/>
    </source>
</evidence>
<accession>A0A9P0CBA9</accession>
<protein>
    <submittedName>
        <fullName evidence="1">Uncharacterized protein</fullName>
    </submittedName>
</protein>
<proteinExistence type="predicted"/>
<dbReference type="OrthoDB" id="6049566at2759"/>
<reference evidence="1" key="1">
    <citation type="submission" date="2022-01" db="EMBL/GenBank/DDBJ databases">
        <authorList>
            <person name="King R."/>
        </authorList>
    </citation>
    <scope>NUCLEOTIDE SEQUENCE</scope>
</reference>
<gene>
    <name evidence="1" type="ORF">PSYICH_LOCUS1640</name>
</gene>
<name>A0A9P0CBA9_9CUCU</name>
<organism evidence="1 2">
    <name type="scientific">Psylliodes chrysocephalus</name>
    <dbReference type="NCBI Taxonomy" id="3402493"/>
    <lineage>
        <taxon>Eukaryota</taxon>
        <taxon>Metazoa</taxon>
        <taxon>Ecdysozoa</taxon>
        <taxon>Arthropoda</taxon>
        <taxon>Hexapoda</taxon>
        <taxon>Insecta</taxon>
        <taxon>Pterygota</taxon>
        <taxon>Neoptera</taxon>
        <taxon>Endopterygota</taxon>
        <taxon>Coleoptera</taxon>
        <taxon>Polyphaga</taxon>
        <taxon>Cucujiformia</taxon>
        <taxon>Chrysomeloidea</taxon>
        <taxon>Chrysomelidae</taxon>
        <taxon>Galerucinae</taxon>
        <taxon>Alticini</taxon>
        <taxon>Psylliodes</taxon>
    </lineage>
</organism>
<dbReference type="Proteomes" id="UP001153636">
    <property type="component" value="Chromosome 10"/>
</dbReference>
<keyword evidence="2" id="KW-1185">Reference proteome</keyword>
<sequence>MSTCQSRRYDLKILILPFQNCQCKMDLDEQPFWINFRADSFSSTSEDLEQKEKNDTTKAYYLKTLKNIINQINKLLQKAYKIEETLINAVFKMDSETINESLKEYQYGWLPSKDSLLSNIGNGELKENKIEEILPNVYTNLQTVSAGLELMLEHEKYNEFERLKSYLRSVLCEIYTALRECQLNLPEDVSRSVVPQEIRNMIEIPETNIRNWIIFRNFIDTLNGVTDIFLRFLSNISDE</sequence>
<evidence type="ECO:0000313" key="1">
    <source>
        <dbReference type="EMBL" id="CAH1100392.1"/>
    </source>
</evidence>